<reference evidence="1 2" key="1">
    <citation type="submission" date="2014-03" db="EMBL/GenBank/DDBJ databases">
        <authorList>
            <person name="Urmite Genomes U."/>
        </authorList>
    </citation>
    <scope>NUCLEOTIDE SEQUENCE [LARGE SCALE GENOMIC DNA]</scope>
    <source>
        <strain evidence="1 2">Vm-5</strain>
    </source>
</reference>
<sequence>MKREDLPFLIGMEAHLKNEGIENDLIMRGGNKMKVVELEITKSYKAQVVVDSDENVIAQAEKKADNMNHNHWSYQDTEFDAISVTDISDTFTREHITLLECGYPYEKVKKYSKEDAEGELEAINVY</sequence>
<evidence type="ECO:0000313" key="2">
    <source>
        <dbReference type="Proteomes" id="UP000028875"/>
    </source>
</evidence>
<keyword evidence="2" id="KW-1185">Reference proteome</keyword>
<name>A0A024QAL2_9BACI</name>
<dbReference type="STRING" id="1462526.BN990_01814"/>
<dbReference type="Proteomes" id="UP000028875">
    <property type="component" value="Unassembled WGS sequence"/>
</dbReference>
<dbReference type="AlphaFoldDB" id="A0A024QAL2"/>
<gene>
    <name evidence="1" type="ORF">BN990_01814</name>
</gene>
<organism evidence="1 2">
    <name type="scientific">Virgibacillus massiliensis</name>
    <dbReference type="NCBI Taxonomy" id="1462526"/>
    <lineage>
        <taxon>Bacteria</taxon>
        <taxon>Bacillati</taxon>
        <taxon>Bacillota</taxon>
        <taxon>Bacilli</taxon>
        <taxon>Bacillales</taxon>
        <taxon>Bacillaceae</taxon>
        <taxon>Virgibacillus</taxon>
    </lineage>
</organism>
<dbReference type="RefSeq" id="WP_038243520.1">
    <property type="nucleotide sequence ID" value="NZ_BNER01000002.1"/>
</dbReference>
<dbReference type="OrthoDB" id="2973548at2"/>
<proteinExistence type="predicted"/>
<accession>A0A024QAL2</accession>
<dbReference type="EMBL" id="CCDP010000001">
    <property type="protein sequence ID" value="CDQ39509.1"/>
    <property type="molecule type" value="Genomic_DNA"/>
</dbReference>
<reference evidence="2" key="2">
    <citation type="submission" date="2014-05" db="EMBL/GenBank/DDBJ databases">
        <title>Draft genome sequence of Virgibacillus massiliensis Vm-5.</title>
        <authorList>
            <person name="Khelaifia S."/>
            <person name="Croce O."/>
            <person name="Lagier J.C."/>
            <person name="Raoult D."/>
        </authorList>
    </citation>
    <scope>NUCLEOTIDE SEQUENCE [LARGE SCALE GENOMIC DNA]</scope>
    <source>
        <strain evidence="2">Vm-5</strain>
    </source>
</reference>
<evidence type="ECO:0000313" key="1">
    <source>
        <dbReference type="EMBL" id="CDQ39509.1"/>
    </source>
</evidence>
<protein>
    <submittedName>
        <fullName evidence="1">Uncharacterized protein</fullName>
    </submittedName>
</protein>
<comment type="caution">
    <text evidence="1">The sequence shown here is derived from an EMBL/GenBank/DDBJ whole genome shotgun (WGS) entry which is preliminary data.</text>
</comment>